<dbReference type="Proteomes" id="UP001317629">
    <property type="component" value="Chromosome"/>
</dbReference>
<evidence type="ECO:0000313" key="3">
    <source>
        <dbReference type="Proteomes" id="UP001317629"/>
    </source>
</evidence>
<name>A0ABM8EB92_9HYPH</name>
<keyword evidence="3" id="KW-1185">Reference proteome</keyword>
<evidence type="ECO:0000313" key="2">
    <source>
        <dbReference type="EMBL" id="BDV35275.1"/>
    </source>
</evidence>
<gene>
    <name evidence="2" type="ORF">SS37A_28040</name>
</gene>
<feature type="chain" id="PRO_5045908644" description="Lipocalin-like domain-containing protein" evidence="1">
    <location>
        <begin position="23"/>
        <end position="131"/>
    </location>
</feature>
<reference evidence="2 3" key="1">
    <citation type="journal article" date="2023" name="Int. J. Syst. Evol. Microbiol.">
        <title>Methylocystis iwaonis sp. nov., a type II methane-oxidizing bacterium from surface soil of a rice paddy field in Japan, and emended description of the genus Methylocystis (ex Whittenbury et al. 1970) Bowman et al. 1993.</title>
        <authorList>
            <person name="Kaise H."/>
            <person name="Sawadogo J.B."/>
            <person name="Alam M.S."/>
            <person name="Ueno C."/>
            <person name="Dianou D."/>
            <person name="Shinjo R."/>
            <person name="Asakawa S."/>
        </authorList>
    </citation>
    <scope>NUCLEOTIDE SEQUENCE [LARGE SCALE GENOMIC DNA]</scope>
    <source>
        <strain evidence="2 3">SS37A-Re</strain>
    </source>
</reference>
<dbReference type="RefSeq" id="WP_202072373.1">
    <property type="nucleotide sequence ID" value="NZ_AP027142.1"/>
</dbReference>
<proteinExistence type="predicted"/>
<accession>A0ABM8EB92</accession>
<feature type="signal peptide" evidence="1">
    <location>
        <begin position="1"/>
        <end position="22"/>
    </location>
</feature>
<protein>
    <recommendedName>
        <fullName evidence="4">Lipocalin-like domain-containing protein</fullName>
    </recommendedName>
</protein>
<dbReference type="EMBL" id="AP027142">
    <property type="protein sequence ID" value="BDV35275.1"/>
    <property type="molecule type" value="Genomic_DNA"/>
</dbReference>
<evidence type="ECO:0008006" key="4">
    <source>
        <dbReference type="Google" id="ProtNLM"/>
    </source>
</evidence>
<organism evidence="2 3">
    <name type="scientific">Methylocystis iwaonis</name>
    <dbReference type="NCBI Taxonomy" id="2885079"/>
    <lineage>
        <taxon>Bacteria</taxon>
        <taxon>Pseudomonadati</taxon>
        <taxon>Pseudomonadota</taxon>
        <taxon>Alphaproteobacteria</taxon>
        <taxon>Hyphomicrobiales</taxon>
        <taxon>Methylocystaceae</taxon>
        <taxon>Methylocystis</taxon>
    </lineage>
</organism>
<evidence type="ECO:0000256" key="1">
    <source>
        <dbReference type="SAM" id="SignalP"/>
    </source>
</evidence>
<keyword evidence="1" id="KW-0732">Signal</keyword>
<sequence length="131" mass="13550">MRSILRTLGLLACLSAPLGAAAQDYGDYGGGRPLTGTWLQTYSTAGQCPTCSIAIRRDGDGYLVSSSNGWSARVIGGPHGAVGGGSWNTQGAWGGPLQVRLRARGDELELSMTAEWSGASLTSTYIAADAR</sequence>